<feature type="signal peptide" evidence="15">
    <location>
        <begin position="1"/>
        <end position="25"/>
    </location>
</feature>
<keyword evidence="11" id="KW-1015">Disulfide bond</keyword>
<evidence type="ECO:0000256" key="12">
    <source>
        <dbReference type="ARBA" id="ARBA00023180"/>
    </source>
</evidence>
<dbReference type="PANTHER" id="PTHR37928:SF2">
    <property type="entry name" value="GPI ANCHORED CFEM DOMAIN PROTEIN (AFU_ORTHOLOGUE AFUA_6G10580)"/>
    <property type="match status" value="1"/>
</dbReference>
<keyword evidence="5" id="KW-0964">Secreted</keyword>
<keyword evidence="18" id="KW-1185">Reference proteome</keyword>
<dbReference type="PANTHER" id="PTHR37928">
    <property type="entry name" value="CFEM DOMAIN PROTEIN (AFU_ORTHOLOGUE AFUA_6G14090)"/>
    <property type="match status" value="1"/>
</dbReference>
<accession>A0A5B0M7Q7</accession>
<evidence type="ECO:0000256" key="10">
    <source>
        <dbReference type="ARBA" id="ARBA00023136"/>
    </source>
</evidence>
<evidence type="ECO:0000313" key="18">
    <source>
        <dbReference type="Proteomes" id="UP000324748"/>
    </source>
</evidence>
<feature type="domain" description="CFEM" evidence="16">
    <location>
        <begin position="6"/>
        <end position="119"/>
    </location>
</feature>
<evidence type="ECO:0000256" key="11">
    <source>
        <dbReference type="ARBA" id="ARBA00023157"/>
    </source>
</evidence>
<dbReference type="OrthoDB" id="2507492at2759"/>
<feature type="chain" id="PRO_5022812609" description="CFEM domain-containing protein" evidence="15">
    <location>
        <begin position="26"/>
        <end position="161"/>
    </location>
</feature>
<evidence type="ECO:0000313" key="17">
    <source>
        <dbReference type="EMBL" id="KAA1072030.1"/>
    </source>
</evidence>
<reference evidence="17 18" key="1">
    <citation type="submission" date="2019-05" db="EMBL/GenBank/DDBJ databases">
        <title>Emergence of the Ug99 lineage of the wheat stem rust pathogen through somatic hybridization.</title>
        <authorList>
            <person name="Li F."/>
            <person name="Upadhyaya N.M."/>
            <person name="Sperschneider J."/>
            <person name="Matny O."/>
            <person name="Nguyen-Phuc H."/>
            <person name="Mago R."/>
            <person name="Raley C."/>
            <person name="Miller M.E."/>
            <person name="Silverstein K.A.T."/>
            <person name="Henningsen E."/>
            <person name="Hirsch C.D."/>
            <person name="Visser B."/>
            <person name="Pretorius Z.A."/>
            <person name="Steffenson B.J."/>
            <person name="Schwessinger B."/>
            <person name="Dodds P.N."/>
            <person name="Figueroa M."/>
        </authorList>
    </citation>
    <scope>NUCLEOTIDE SEQUENCE [LARGE SCALE GENOMIC DNA]</scope>
    <source>
        <strain evidence="17">21-0</strain>
    </source>
</reference>
<evidence type="ECO:0000256" key="3">
    <source>
        <dbReference type="ARBA" id="ARBA00010031"/>
    </source>
</evidence>
<feature type="compositionally biased region" description="Low complexity" evidence="14">
    <location>
        <begin position="109"/>
        <end position="131"/>
    </location>
</feature>
<dbReference type="Proteomes" id="UP000324748">
    <property type="component" value="Unassembled WGS sequence"/>
</dbReference>
<keyword evidence="12" id="KW-0325">Glycoprotein</keyword>
<dbReference type="PROSITE" id="PS52012">
    <property type="entry name" value="CFEM"/>
    <property type="match status" value="1"/>
</dbReference>
<dbReference type="GO" id="GO:0005886">
    <property type="term" value="C:plasma membrane"/>
    <property type="evidence" value="ECO:0007669"/>
    <property type="project" value="UniProtKB-SubCell"/>
</dbReference>
<dbReference type="InterPro" id="IPR051735">
    <property type="entry name" value="CFEM_domain"/>
</dbReference>
<dbReference type="InterPro" id="IPR008427">
    <property type="entry name" value="Extracellular_membr_CFEM_dom"/>
</dbReference>
<keyword evidence="4" id="KW-1003">Cell membrane</keyword>
<dbReference type="EMBL" id="VSWC01000170">
    <property type="protein sequence ID" value="KAA1072030.1"/>
    <property type="molecule type" value="Genomic_DNA"/>
</dbReference>
<evidence type="ECO:0000256" key="6">
    <source>
        <dbReference type="ARBA" id="ARBA00022617"/>
    </source>
</evidence>
<dbReference type="GO" id="GO:0046872">
    <property type="term" value="F:metal ion binding"/>
    <property type="evidence" value="ECO:0007669"/>
    <property type="project" value="UniProtKB-KW"/>
</dbReference>
<comment type="subcellular location">
    <subcellularLocation>
        <location evidence="1">Cell membrane</location>
        <topology evidence="1">Lipid-anchor</topology>
        <topology evidence="1">GPI-anchor</topology>
    </subcellularLocation>
    <subcellularLocation>
        <location evidence="2">Secreted</location>
    </subcellularLocation>
</comment>
<evidence type="ECO:0000256" key="5">
    <source>
        <dbReference type="ARBA" id="ARBA00022525"/>
    </source>
</evidence>
<dbReference type="AlphaFoldDB" id="A0A5B0M7Q7"/>
<gene>
    <name evidence="17" type="ORF">PGT21_026368</name>
</gene>
<keyword evidence="10" id="KW-0472">Membrane</keyword>
<comment type="similarity">
    <text evidence="3">Belongs to the RBT5 family.</text>
</comment>
<evidence type="ECO:0000256" key="9">
    <source>
        <dbReference type="ARBA" id="ARBA00023004"/>
    </source>
</evidence>
<dbReference type="GO" id="GO:0005576">
    <property type="term" value="C:extracellular region"/>
    <property type="evidence" value="ECO:0007669"/>
    <property type="project" value="UniProtKB-SubCell"/>
</dbReference>
<evidence type="ECO:0000256" key="14">
    <source>
        <dbReference type="SAM" id="MobiDB-lite"/>
    </source>
</evidence>
<comment type="caution">
    <text evidence="17">The sequence shown here is derived from an EMBL/GenBank/DDBJ whole genome shotgun (WGS) entry which is preliminary data.</text>
</comment>
<evidence type="ECO:0000256" key="4">
    <source>
        <dbReference type="ARBA" id="ARBA00022475"/>
    </source>
</evidence>
<protein>
    <recommendedName>
        <fullName evidence="16">CFEM domain-containing protein</fullName>
    </recommendedName>
</protein>
<keyword evidence="6" id="KW-0349">Heme</keyword>
<dbReference type="Pfam" id="PF05730">
    <property type="entry name" value="CFEM"/>
    <property type="match status" value="1"/>
</dbReference>
<dbReference type="SMART" id="SM00747">
    <property type="entry name" value="CFEM"/>
    <property type="match status" value="1"/>
</dbReference>
<evidence type="ECO:0000259" key="16">
    <source>
        <dbReference type="PROSITE" id="PS52012"/>
    </source>
</evidence>
<keyword evidence="8 15" id="KW-0732">Signal</keyword>
<name>A0A5B0M7Q7_PUCGR</name>
<sequence>MLSFTALPFLFSLGTVLVSVPATGAQDISGLPPCASNCLAVSLTSTAKSCAPTDFACLCKNSEFISASSSCYSKSCSAGDLASAQAWGIKSCAAAGVQIAVDGLSNATSPGTNNSTSTSSNSSPVNNTSTSARPNSAGALPVETGMSFAFGSALVVSLFML</sequence>
<keyword evidence="13" id="KW-0449">Lipoprotein</keyword>
<evidence type="ECO:0000256" key="7">
    <source>
        <dbReference type="ARBA" id="ARBA00022723"/>
    </source>
</evidence>
<evidence type="ECO:0000256" key="15">
    <source>
        <dbReference type="SAM" id="SignalP"/>
    </source>
</evidence>
<evidence type="ECO:0000256" key="2">
    <source>
        <dbReference type="ARBA" id="ARBA00004613"/>
    </source>
</evidence>
<evidence type="ECO:0000256" key="1">
    <source>
        <dbReference type="ARBA" id="ARBA00004609"/>
    </source>
</evidence>
<proteinExistence type="inferred from homology"/>
<keyword evidence="7" id="KW-0479">Metal-binding</keyword>
<feature type="region of interest" description="Disordered" evidence="14">
    <location>
        <begin position="109"/>
        <end position="136"/>
    </location>
</feature>
<evidence type="ECO:0000256" key="13">
    <source>
        <dbReference type="ARBA" id="ARBA00023288"/>
    </source>
</evidence>
<keyword evidence="9" id="KW-0408">Iron</keyword>
<organism evidence="17 18">
    <name type="scientific">Puccinia graminis f. sp. tritici</name>
    <dbReference type="NCBI Taxonomy" id="56615"/>
    <lineage>
        <taxon>Eukaryota</taxon>
        <taxon>Fungi</taxon>
        <taxon>Dikarya</taxon>
        <taxon>Basidiomycota</taxon>
        <taxon>Pucciniomycotina</taxon>
        <taxon>Pucciniomycetes</taxon>
        <taxon>Pucciniales</taxon>
        <taxon>Pucciniaceae</taxon>
        <taxon>Puccinia</taxon>
    </lineage>
</organism>
<evidence type="ECO:0000256" key="8">
    <source>
        <dbReference type="ARBA" id="ARBA00022729"/>
    </source>
</evidence>